<keyword evidence="13" id="KW-1185">Reference proteome</keyword>
<evidence type="ECO:0000313" key="12">
    <source>
        <dbReference type="EMBL" id="MDA3616206.1"/>
    </source>
</evidence>
<dbReference type="Gene3D" id="3.20.20.140">
    <property type="entry name" value="Metal-dependent hydrolases"/>
    <property type="match status" value="1"/>
</dbReference>
<reference evidence="12 13" key="1">
    <citation type="submission" date="2022-12" db="EMBL/GenBank/DDBJ databases">
        <title>Chitinophagaceae gen. sp. nov., a new member of the family Chitinophagaceae, isolated from soil in a chemical factory.</title>
        <authorList>
            <person name="Ke Z."/>
        </authorList>
    </citation>
    <scope>NUCLEOTIDE SEQUENCE [LARGE SCALE GENOMIC DNA]</scope>
    <source>
        <strain evidence="12 13">LY-5</strain>
    </source>
</reference>
<comment type="pathway">
    <text evidence="3">Nitrogen metabolism; (S)-allantoin degradation; allantoate from (S)-allantoin: step 1/1.</text>
</comment>
<sequence>MLNVAIHSSRVVLPSVITDATVICSNGKIVEILNGASCPRGFQYQEMFDAVLMPGLIDAHVHVNEPGRTEWEGIATASRAALAGGITTIIDMPLNASPVTTTVEAFNKKMASMKASGLHCNIGFWGGIVPGNANAIEPLIKAGVLGFKAFLTHSGIDEFPNANISDLEKAMSLIARHGLPLLVHAELENDLILPEQTNPQSYSQYLASRPTAWENNAIDVLIKLSAKYKCKTHIVHLSSAEALAAIKSAKTNGVPISVETAPHYIFFNAEDIPDGNTLYKCAPPIRQRQNNEQLRHALNSGLIDFVATDHSPATPGLKGIGTGNYKTAWGGIASLQYLLPATYTAMKPLEPPLTKITKWLCSSPAKLAGLQATKGMIAVGADADLMAWMPEDNYVIQAAATYHRYPIGPYIGKDVFGKVLGTWIAGKRVYDNEKGFSENEGQFIFNKEHV</sequence>
<dbReference type="GO" id="GO:0004038">
    <property type="term" value="F:allantoinase activity"/>
    <property type="evidence" value="ECO:0007669"/>
    <property type="project" value="UniProtKB-EC"/>
</dbReference>
<dbReference type="InterPro" id="IPR006680">
    <property type="entry name" value="Amidohydro-rel"/>
</dbReference>
<proteinExistence type="inferred from homology"/>
<gene>
    <name evidence="12" type="primary">allB</name>
    <name evidence="12" type="ORF">O3P16_15420</name>
</gene>
<evidence type="ECO:0000259" key="11">
    <source>
        <dbReference type="Pfam" id="PF01979"/>
    </source>
</evidence>
<evidence type="ECO:0000256" key="5">
    <source>
        <dbReference type="ARBA" id="ARBA00010368"/>
    </source>
</evidence>
<dbReference type="RefSeq" id="WP_407032536.1">
    <property type="nucleotide sequence ID" value="NZ_JAQGEF010000025.1"/>
</dbReference>
<dbReference type="InterPro" id="IPR017593">
    <property type="entry name" value="Allantoinase"/>
</dbReference>
<dbReference type="InterPro" id="IPR002195">
    <property type="entry name" value="Dihydroorotase_CS"/>
</dbReference>
<dbReference type="InterPro" id="IPR050138">
    <property type="entry name" value="DHOase/Allantoinase_Hydrolase"/>
</dbReference>
<dbReference type="PANTHER" id="PTHR43668:SF2">
    <property type="entry name" value="ALLANTOINASE"/>
    <property type="match status" value="1"/>
</dbReference>
<dbReference type="EMBL" id="JAQGEF010000025">
    <property type="protein sequence ID" value="MDA3616206.1"/>
    <property type="molecule type" value="Genomic_DNA"/>
</dbReference>
<keyword evidence="10" id="KW-0862">Zinc</keyword>
<comment type="caution">
    <text evidence="12">The sequence shown here is derived from an EMBL/GenBank/DDBJ whole genome shotgun (WGS) entry which is preliminary data.</text>
</comment>
<evidence type="ECO:0000256" key="3">
    <source>
        <dbReference type="ARBA" id="ARBA00004968"/>
    </source>
</evidence>
<dbReference type="SUPFAM" id="SSF51556">
    <property type="entry name" value="Metallo-dependent hydrolases"/>
    <property type="match status" value="1"/>
</dbReference>
<evidence type="ECO:0000256" key="9">
    <source>
        <dbReference type="ARBA" id="ARBA00022801"/>
    </source>
</evidence>
<evidence type="ECO:0000256" key="6">
    <source>
        <dbReference type="ARBA" id="ARBA00011881"/>
    </source>
</evidence>
<evidence type="ECO:0000256" key="10">
    <source>
        <dbReference type="ARBA" id="ARBA00022833"/>
    </source>
</evidence>
<comment type="cofactor">
    <cofactor evidence="1">
        <name>Zn(2+)</name>
        <dbReference type="ChEBI" id="CHEBI:29105"/>
    </cofactor>
</comment>
<dbReference type="InterPro" id="IPR032466">
    <property type="entry name" value="Metal_Hydrolase"/>
</dbReference>
<comment type="similarity">
    <text evidence="5">Belongs to the metallo-dependent hydrolases superfamily. Allantoinase family.</text>
</comment>
<name>A0ABT4UMY2_9BACT</name>
<accession>A0ABT4UMY2</accession>
<dbReference type="PANTHER" id="PTHR43668">
    <property type="entry name" value="ALLANTOINASE"/>
    <property type="match status" value="1"/>
</dbReference>
<evidence type="ECO:0000313" key="13">
    <source>
        <dbReference type="Proteomes" id="UP001210231"/>
    </source>
</evidence>
<keyword evidence="9 12" id="KW-0378">Hydrolase</keyword>
<dbReference type="Proteomes" id="UP001210231">
    <property type="component" value="Unassembled WGS sequence"/>
</dbReference>
<feature type="domain" description="Amidohydrolase-related" evidence="11">
    <location>
        <begin position="51"/>
        <end position="429"/>
    </location>
</feature>
<dbReference type="EC" id="3.5.2.5" evidence="7"/>
<comment type="similarity">
    <text evidence="4">Belongs to the metallo-dependent hydrolases superfamily. DHOase family. Class I DHOase subfamily.</text>
</comment>
<dbReference type="Pfam" id="PF01979">
    <property type="entry name" value="Amidohydro_1"/>
    <property type="match status" value="1"/>
</dbReference>
<evidence type="ECO:0000256" key="2">
    <source>
        <dbReference type="ARBA" id="ARBA00002368"/>
    </source>
</evidence>
<dbReference type="PROSITE" id="PS00482">
    <property type="entry name" value="DIHYDROOROTASE_1"/>
    <property type="match status" value="1"/>
</dbReference>
<dbReference type="InterPro" id="IPR011059">
    <property type="entry name" value="Metal-dep_hydrolase_composite"/>
</dbReference>
<evidence type="ECO:0000256" key="8">
    <source>
        <dbReference type="ARBA" id="ARBA00022723"/>
    </source>
</evidence>
<evidence type="ECO:0000256" key="7">
    <source>
        <dbReference type="ARBA" id="ARBA00012863"/>
    </source>
</evidence>
<keyword evidence="8" id="KW-0479">Metal-binding</keyword>
<comment type="subunit">
    <text evidence="6">Homotetramer.</text>
</comment>
<dbReference type="NCBIfam" id="TIGR03178">
    <property type="entry name" value="allantoinase"/>
    <property type="match status" value="1"/>
</dbReference>
<comment type="function">
    <text evidence="2">Catalyzes the reversible cyclization of carbamoyl aspartate to dihydroorotate.</text>
</comment>
<dbReference type="SUPFAM" id="SSF51338">
    <property type="entry name" value="Composite domain of metallo-dependent hydrolases"/>
    <property type="match status" value="1"/>
</dbReference>
<organism evidence="12 13">
    <name type="scientific">Polluticaenibacter yanchengensis</name>
    <dbReference type="NCBI Taxonomy" id="3014562"/>
    <lineage>
        <taxon>Bacteria</taxon>
        <taxon>Pseudomonadati</taxon>
        <taxon>Bacteroidota</taxon>
        <taxon>Chitinophagia</taxon>
        <taxon>Chitinophagales</taxon>
        <taxon>Chitinophagaceae</taxon>
        <taxon>Polluticaenibacter</taxon>
    </lineage>
</organism>
<protein>
    <recommendedName>
        <fullName evidence="7">allantoinase</fullName>
        <ecNumber evidence="7">3.5.2.5</ecNumber>
    </recommendedName>
</protein>
<evidence type="ECO:0000256" key="1">
    <source>
        <dbReference type="ARBA" id="ARBA00001947"/>
    </source>
</evidence>
<evidence type="ECO:0000256" key="4">
    <source>
        <dbReference type="ARBA" id="ARBA00010286"/>
    </source>
</evidence>